<reference evidence="1" key="2">
    <citation type="journal article" date="2020" name="Microorganisms">
        <title>Osmotic Adaptation and Compatible Solute Biosynthesis of Phototrophic Bacteria as Revealed from Genome Analyses.</title>
        <authorList>
            <person name="Imhoff J.F."/>
            <person name="Rahn T."/>
            <person name="Kunzel S."/>
            <person name="Keller A."/>
            <person name="Neulinger S.C."/>
        </authorList>
    </citation>
    <scope>NUCLEOTIDE SEQUENCE</scope>
    <source>
        <strain evidence="1">DSM 11080</strain>
    </source>
</reference>
<name>A0AAJ0U8R4_9GAMM</name>
<keyword evidence="2" id="KW-1185">Reference proteome</keyword>
<sequence>MEFGTSGQGANGECILRVILTILPRFRVSGSGEEGRWGGGAQVILNDYSDLVTLQAGTSSWS</sequence>
<organism evidence="1 2">
    <name type="scientific">Halochromatium glycolicum</name>
    <dbReference type="NCBI Taxonomy" id="85075"/>
    <lineage>
        <taxon>Bacteria</taxon>
        <taxon>Pseudomonadati</taxon>
        <taxon>Pseudomonadota</taxon>
        <taxon>Gammaproteobacteria</taxon>
        <taxon>Chromatiales</taxon>
        <taxon>Chromatiaceae</taxon>
        <taxon>Halochromatium</taxon>
    </lineage>
</organism>
<dbReference type="AlphaFoldDB" id="A0AAJ0U8R4"/>
<dbReference type="Proteomes" id="UP001296776">
    <property type="component" value="Unassembled WGS sequence"/>
</dbReference>
<accession>A0AAJ0U8R4</accession>
<dbReference type="EMBL" id="NRSJ01000044">
    <property type="protein sequence ID" value="MBK1706527.1"/>
    <property type="molecule type" value="Genomic_DNA"/>
</dbReference>
<proteinExistence type="predicted"/>
<gene>
    <name evidence="1" type="ORF">CKO40_18730</name>
</gene>
<comment type="caution">
    <text evidence="1">The sequence shown here is derived from an EMBL/GenBank/DDBJ whole genome shotgun (WGS) entry which is preliminary data.</text>
</comment>
<reference evidence="1" key="1">
    <citation type="submission" date="2017-08" db="EMBL/GenBank/DDBJ databases">
        <authorList>
            <person name="Imhoff J.F."/>
            <person name="Rahn T."/>
            <person name="Kuenzel S."/>
            <person name="Neulinger S.C."/>
        </authorList>
    </citation>
    <scope>NUCLEOTIDE SEQUENCE</scope>
    <source>
        <strain evidence="1">DSM 11080</strain>
    </source>
</reference>
<evidence type="ECO:0000313" key="2">
    <source>
        <dbReference type="Proteomes" id="UP001296776"/>
    </source>
</evidence>
<protein>
    <submittedName>
        <fullName evidence="1">Uncharacterized protein</fullName>
    </submittedName>
</protein>
<evidence type="ECO:0000313" key="1">
    <source>
        <dbReference type="EMBL" id="MBK1706527.1"/>
    </source>
</evidence>